<dbReference type="GO" id="GO:0030488">
    <property type="term" value="P:tRNA methylation"/>
    <property type="evidence" value="ECO:0007669"/>
    <property type="project" value="TreeGrafter"/>
</dbReference>
<evidence type="ECO:0000256" key="1">
    <source>
        <dbReference type="ARBA" id="ARBA00001974"/>
    </source>
</evidence>
<dbReference type="Gene3D" id="3.50.50.60">
    <property type="entry name" value="FAD/NAD(P)-binding domain"/>
    <property type="match status" value="2"/>
</dbReference>
<dbReference type="EMBL" id="CP016414">
    <property type="protein sequence ID" value="ANU37866.1"/>
    <property type="molecule type" value="Genomic_DNA"/>
</dbReference>
<dbReference type="Pfam" id="PF01134">
    <property type="entry name" value="GIDA"/>
    <property type="match status" value="1"/>
</dbReference>
<dbReference type="SUPFAM" id="SSF53335">
    <property type="entry name" value="S-adenosyl-L-methionine-dependent methyltransferases"/>
    <property type="match status" value="1"/>
</dbReference>
<feature type="binding site" evidence="15">
    <location>
        <position position="125"/>
    </location>
    <ligand>
        <name>FAD</name>
        <dbReference type="ChEBI" id="CHEBI:57692"/>
    </ligand>
</feature>
<evidence type="ECO:0000256" key="3">
    <source>
        <dbReference type="ARBA" id="ARBA00007653"/>
    </source>
</evidence>
<evidence type="ECO:0000256" key="11">
    <source>
        <dbReference type="ARBA" id="ARBA00022827"/>
    </source>
</evidence>
<evidence type="ECO:0000256" key="6">
    <source>
        <dbReference type="ARBA" id="ARBA00022603"/>
    </source>
</evidence>
<dbReference type="Gene3D" id="1.10.150.570">
    <property type="entry name" value="GidA associated domain, C-terminal subdomain"/>
    <property type="match status" value="1"/>
</dbReference>
<dbReference type="Gene3D" id="3.40.50.150">
    <property type="entry name" value="Vaccinia Virus protein VP39"/>
    <property type="match status" value="1"/>
</dbReference>
<evidence type="ECO:0000313" key="17">
    <source>
        <dbReference type="EMBL" id="ANU37866.1"/>
    </source>
</evidence>
<dbReference type="InterPro" id="IPR040131">
    <property type="entry name" value="MnmG_N"/>
</dbReference>
<evidence type="ECO:0000256" key="13">
    <source>
        <dbReference type="ARBA" id="ARBA00025948"/>
    </source>
</evidence>
<dbReference type="NCBIfam" id="TIGR00136">
    <property type="entry name" value="mnmG_gidA"/>
    <property type="match status" value="1"/>
</dbReference>
<sequence>MLYHENFDVIVVGGGHAGTEAALASARTGQKTLLLTHNIDTLGQMSCNPAIGGIGKGHLVKEVDAMGGLMAQAIDHAGIQFRTLNASKGPAVRATRAQADRALYKAYVRDALENAPNLTLFQQSVDDLIVENDQVMGVVTQMGLKFRAKAVVLTVGTFLGGKIHIGMENSAGGRAGDPPSIALADRLREMPFRVDRLKTGTPPRIDARSVDFSVLEAQHGDNPTPVFSFMGSRTHHPRQIPCFITHTNERTHDVIRNNLDRSPMYAGVIEGIGPRYCPSIEDKVMRFADKNSHQIFIEPEGLTTHELYPNGISTSLPFDVQVQIVRSMKGFENAHIVRPGYAIEYDFFDPRDLKHTYETKFISGLFFAGQINGTTGYEEAAAQGLMAGLNASLFSQDKEGWSPRRDEAYVGVLIDDLSTMGTKEPYRMFTSRAEYRLLLREDNADLRLTEKARELGLIDDARWARFNEKVENMTTERQRLKETWMNPNSVGIDALNSVLKTPMAREASGEDLLRRPEMTYAQLTQLDAFSPALEDQQAAEQVEIQVKYDGYIKRQQEEVEKSLRHENTKLPVDLEYSDVKGLSNEVVLKLNDAKPESIGIASRISGITPAAISILLVHLKKTRLIEKRRGSLMSLLRQKLDQLIDQTDLSVTDHQRDQLIGYVEMLNKWNKAYNLTSVRNPEEMLVKHILDSIIVSTHLEGDRFIDVGTGPGLPGIPLSIMCPEKEFHLLDSLGKRIRFIKQVVHELKIENVTPIQSRVEEYLPEEKFDGVLSRAFASMLDMVEWCHHLPKENTGRFLALKGQLSQDEISELPEWCYVTDVKALQVPQLEGERHLVILSRKE</sequence>
<keyword evidence="5 14" id="KW-0698">rRNA processing</keyword>
<keyword evidence="9 14" id="KW-0949">S-adenosyl-L-methionine</keyword>
<dbReference type="Pfam" id="PF02527">
    <property type="entry name" value="GidB"/>
    <property type="match status" value="1"/>
</dbReference>
<dbReference type="GO" id="GO:0070043">
    <property type="term" value="F:rRNA (guanine-N7-)-methyltransferase activity"/>
    <property type="evidence" value="ECO:0007669"/>
    <property type="project" value="UniProtKB-UniRule"/>
</dbReference>
<feature type="binding site" evidence="15">
    <location>
        <position position="370"/>
    </location>
    <ligand>
        <name>FAD</name>
        <dbReference type="ChEBI" id="CHEBI:57692"/>
    </ligand>
</feature>
<comment type="function">
    <text evidence="2 15">NAD-binding protein involved in the addition of a carboxymethylaminomethyl (cmnm) group at the wobble position (U34) of certain tRNAs, forming tRNA-cmnm(5)s(2)U34.</text>
</comment>
<dbReference type="InterPro" id="IPR029063">
    <property type="entry name" value="SAM-dependent_MTases_sf"/>
</dbReference>
<dbReference type="GO" id="GO:0005829">
    <property type="term" value="C:cytosol"/>
    <property type="evidence" value="ECO:0007669"/>
    <property type="project" value="TreeGrafter"/>
</dbReference>
<dbReference type="SUPFAM" id="SSF51905">
    <property type="entry name" value="FAD/NAD(P)-binding domain"/>
    <property type="match status" value="1"/>
</dbReference>
<dbReference type="PATRIC" id="fig|45658.7.peg.2751"/>
<comment type="cofactor">
    <cofactor evidence="1 15">
        <name>FAD</name>
        <dbReference type="ChEBI" id="CHEBI:57692"/>
    </cofactor>
</comment>
<dbReference type="FunFam" id="1.10.150.570:FF:000001">
    <property type="entry name" value="tRNA uridine 5-carboxymethylaminomethyl modification enzyme MnmG"/>
    <property type="match status" value="1"/>
</dbReference>
<feature type="binding site" evidence="14">
    <location>
        <begin position="759"/>
        <end position="760"/>
    </location>
    <ligand>
        <name>S-adenosyl-L-methionine</name>
        <dbReference type="ChEBI" id="CHEBI:59789"/>
    </ligand>
</feature>
<feature type="binding site" evidence="15">
    <location>
        <begin position="13"/>
        <end position="18"/>
    </location>
    <ligand>
        <name>FAD</name>
        <dbReference type="ChEBI" id="CHEBI:57692"/>
    </ligand>
</feature>
<dbReference type="InterPro" id="IPR002218">
    <property type="entry name" value="MnmG-rel"/>
</dbReference>
<dbReference type="GO" id="GO:0050660">
    <property type="term" value="F:flavin adenine dinucleotide binding"/>
    <property type="evidence" value="ECO:0007669"/>
    <property type="project" value="UniProtKB-UniRule"/>
</dbReference>
<keyword evidence="8 14" id="KW-0808">Transferase</keyword>
<dbReference type="InterPro" id="IPR047001">
    <property type="entry name" value="MnmG_C_subdom"/>
</dbReference>
<evidence type="ECO:0000259" key="16">
    <source>
        <dbReference type="SMART" id="SM01228"/>
    </source>
</evidence>
<dbReference type="FunFam" id="3.40.50.150:FF:000032">
    <property type="entry name" value="Ribosomal RNA small subunit methyltransferase G"/>
    <property type="match status" value="1"/>
</dbReference>
<feature type="binding site" evidence="15">
    <location>
        <begin position="273"/>
        <end position="287"/>
    </location>
    <ligand>
        <name>NAD(+)</name>
        <dbReference type="ChEBI" id="CHEBI:57540"/>
    </ligand>
</feature>
<keyword evidence="12 15" id="KW-0520">NAD</keyword>
<dbReference type="SMART" id="SM01228">
    <property type="entry name" value="GIDA_assoc_3"/>
    <property type="match status" value="1"/>
</dbReference>
<comment type="subcellular location">
    <subcellularLocation>
        <location evidence="15">Cytoplasm</location>
    </subcellularLocation>
</comment>
<keyword evidence="6 14" id="KW-0489">Methyltransferase</keyword>
<evidence type="ECO:0000256" key="4">
    <source>
        <dbReference type="ARBA" id="ARBA00022490"/>
    </source>
</evidence>
<comment type="function">
    <text evidence="14">Specifically methylates the N7 position of guanine in position 527 of 16S rRNA.</text>
</comment>
<dbReference type="InterPro" id="IPR004416">
    <property type="entry name" value="MnmG"/>
</dbReference>
<accession>A0A1C7FD74</accession>
<dbReference type="Pfam" id="PF13932">
    <property type="entry name" value="SAM_GIDA_C"/>
    <property type="match status" value="1"/>
</dbReference>
<dbReference type="InterPro" id="IPR044920">
    <property type="entry name" value="MnmG_C_subdom_sf"/>
</dbReference>
<organism evidence="17 18">
    <name type="scientific">Vibrio scophthalmi</name>
    <dbReference type="NCBI Taxonomy" id="45658"/>
    <lineage>
        <taxon>Bacteria</taxon>
        <taxon>Pseudomonadati</taxon>
        <taxon>Pseudomonadota</taxon>
        <taxon>Gammaproteobacteria</taxon>
        <taxon>Vibrionales</taxon>
        <taxon>Vibrionaceae</taxon>
        <taxon>Vibrio</taxon>
    </lineage>
</organism>
<feature type="binding site" evidence="14">
    <location>
        <position position="774"/>
    </location>
    <ligand>
        <name>S-adenosyl-L-methionine</name>
        <dbReference type="ChEBI" id="CHEBI:59789"/>
    </ligand>
</feature>
<evidence type="ECO:0000256" key="15">
    <source>
        <dbReference type="HAMAP-Rule" id="MF_00129"/>
    </source>
</evidence>
<name>A0A1C7FD74_9VIBR</name>
<comment type="similarity">
    <text evidence="14">Belongs to the methyltransferase superfamily. RNA methyltransferase RsmG family.</text>
</comment>
<keyword evidence="11 15" id="KW-0274">FAD</keyword>
<dbReference type="AlphaFoldDB" id="A0A1C7FD74"/>
<dbReference type="EC" id="2.1.1.170" evidence="14"/>
<comment type="catalytic activity">
    <reaction evidence="14">
        <text>guanosine(527) in 16S rRNA + S-adenosyl-L-methionine = N(7)-methylguanosine(527) in 16S rRNA + S-adenosyl-L-homocysteine</text>
        <dbReference type="Rhea" id="RHEA:42732"/>
        <dbReference type="Rhea" id="RHEA-COMP:10209"/>
        <dbReference type="Rhea" id="RHEA-COMP:10210"/>
        <dbReference type="ChEBI" id="CHEBI:57856"/>
        <dbReference type="ChEBI" id="CHEBI:59789"/>
        <dbReference type="ChEBI" id="CHEBI:74269"/>
        <dbReference type="ChEBI" id="CHEBI:74480"/>
        <dbReference type="EC" id="2.1.1.170"/>
    </reaction>
</comment>
<feature type="domain" description="tRNA uridine 5-carboxymethylaminomethyl modification enzyme C-terminal subdomain" evidence="16">
    <location>
        <begin position="546"/>
        <end position="617"/>
    </location>
</feature>
<dbReference type="PROSITE" id="PS01281">
    <property type="entry name" value="GIDA_2"/>
    <property type="match status" value="1"/>
</dbReference>
<feature type="binding site" evidence="14">
    <location>
        <position position="708"/>
    </location>
    <ligand>
        <name>S-adenosyl-L-methionine</name>
        <dbReference type="ChEBI" id="CHEBI:59789"/>
    </ligand>
</feature>
<evidence type="ECO:0000256" key="12">
    <source>
        <dbReference type="ARBA" id="ARBA00023027"/>
    </source>
</evidence>
<dbReference type="Proteomes" id="UP000092528">
    <property type="component" value="Chromosome 1"/>
</dbReference>
<dbReference type="HAMAP" id="MF_00129">
    <property type="entry name" value="MnmG_GidA"/>
    <property type="match status" value="1"/>
</dbReference>
<dbReference type="PANTHER" id="PTHR11806:SF0">
    <property type="entry name" value="PROTEIN MTO1 HOMOLOG, MITOCHONDRIAL"/>
    <property type="match status" value="1"/>
</dbReference>
<dbReference type="InterPro" id="IPR026904">
    <property type="entry name" value="MnmG_C"/>
</dbReference>
<evidence type="ECO:0000256" key="7">
    <source>
        <dbReference type="ARBA" id="ARBA00022630"/>
    </source>
</evidence>
<dbReference type="NCBIfam" id="TIGR00138">
    <property type="entry name" value="rsmG_gidB"/>
    <property type="match status" value="1"/>
</dbReference>
<reference evidence="17 18" key="1">
    <citation type="submission" date="2016-07" db="EMBL/GenBank/DDBJ databases">
        <title>Genome sequencing of Vibrio scophthalmi strain VS-05, an isolated from Paralichthys olivaceus.</title>
        <authorList>
            <person name="Han H.-J."/>
        </authorList>
    </citation>
    <scope>NUCLEOTIDE SEQUENCE [LARGE SCALE GENOMIC DNA]</scope>
    <source>
        <strain evidence="17 18">VS-05</strain>
    </source>
</reference>
<dbReference type="InterPro" id="IPR049312">
    <property type="entry name" value="GIDA_C_N"/>
</dbReference>
<comment type="caution">
    <text evidence="14">Lacks conserved residue(s) required for the propagation of feature annotation.</text>
</comment>
<dbReference type="PANTHER" id="PTHR11806">
    <property type="entry name" value="GLUCOSE INHIBITED DIVISION PROTEIN A"/>
    <property type="match status" value="1"/>
</dbReference>
<feature type="binding site" evidence="15">
    <location>
        <position position="180"/>
    </location>
    <ligand>
        <name>FAD</name>
        <dbReference type="ChEBI" id="CHEBI:57692"/>
    </ligand>
</feature>
<dbReference type="CDD" id="cd02440">
    <property type="entry name" value="AdoMet_MTases"/>
    <property type="match status" value="1"/>
</dbReference>
<evidence type="ECO:0000313" key="18">
    <source>
        <dbReference type="Proteomes" id="UP000092528"/>
    </source>
</evidence>
<dbReference type="STRING" id="45658.VSVS12_00197"/>
<comment type="similarity">
    <text evidence="3 15">Belongs to the MnmG family.</text>
</comment>
<dbReference type="Gene3D" id="1.10.10.1800">
    <property type="entry name" value="tRNA uridine 5-carboxymethylaminomethyl modification enzyme MnmG/GidA"/>
    <property type="match status" value="1"/>
</dbReference>
<evidence type="ECO:0000256" key="10">
    <source>
        <dbReference type="ARBA" id="ARBA00022694"/>
    </source>
</evidence>
<evidence type="ECO:0000256" key="2">
    <source>
        <dbReference type="ARBA" id="ARBA00003717"/>
    </source>
</evidence>
<comment type="subunit">
    <text evidence="13 15">Homodimer. Heterotetramer of two MnmE and two MnmG subunits.</text>
</comment>
<dbReference type="HAMAP" id="MF_00074">
    <property type="entry name" value="16SrRNA_methyltr_G"/>
    <property type="match status" value="1"/>
</dbReference>
<dbReference type="InterPro" id="IPR036188">
    <property type="entry name" value="FAD/NAD-bd_sf"/>
</dbReference>
<keyword evidence="18" id="KW-1185">Reference proteome</keyword>
<dbReference type="FunFam" id="1.10.10.1800:FF:000001">
    <property type="entry name" value="tRNA uridine 5-carboxymethylaminomethyl modification enzyme MnmG"/>
    <property type="match status" value="1"/>
</dbReference>
<protein>
    <recommendedName>
        <fullName evidence="14 15">Multifunctional fusion protein</fullName>
    </recommendedName>
    <domain>
        <recommendedName>
            <fullName evidence="14">Ribosomal RNA small subunit methyltransferase G</fullName>
            <ecNumber evidence="14">2.1.1.170</ecNumber>
        </recommendedName>
        <alternativeName>
            <fullName evidence="14">16S rRNA 7-methylguanosine methyltransferase</fullName>
            <shortName evidence="14">16S rRNA m7G methyltransferase</shortName>
        </alternativeName>
    </domain>
    <domain>
        <recommendedName>
            <fullName evidence="15">tRNA uridine 5-carboxymethylaminomethyl modification enzyme MnmG</fullName>
        </recommendedName>
        <alternativeName>
            <fullName evidence="15">Glucose-inhibited division protein A</fullName>
        </alternativeName>
    </domain>
</protein>
<evidence type="ECO:0000256" key="8">
    <source>
        <dbReference type="ARBA" id="ARBA00022679"/>
    </source>
</evidence>
<evidence type="ECO:0000256" key="5">
    <source>
        <dbReference type="ARBA" id="ARBA00022552"/>
    </source>
</evidence>
<dbReference type="FunFam" id="3.50.50.60:FF:000010">
    <property type="entry name" value="tRNA uridine 5-carboxymethylaminomethyl modification enzyme MnmG"/>
    <property type="match status" value="1"/>
</dbReference>
<gene>
    <name evidence="15" type="primary">mnmG</name>
    <name evidence="15" type="synonym">gidA</name>
    <name evidence="14" type="synonym">rsmG</name>
    <name evidence="17" type="ORF">VSVS05_02795</name>
</gene>
<keyword evidence="7 15" id="KW-0285">Flavoprotein</keyword>
<dbReference type="GO" id="GO:0002098">
    <property type="term" value="P:tRNA wobble uridine modification"/>
    <property type="evidence" value="ECO:0007669"/>
    <property type="project" value="InterPro"/>
</dbReference>
<evidence type="ECO:0000256" key="9">
    <source>
        <dbReference type="ARBA" id="ARBA00022691"/>
    </source>
</evidence>
<evidence type="ECO:0000256" key="14">
    <source>
        <dbReference type="HAMAP-Rule" id="MF_00074"/>
    </source>
</evidence>
<proteinExistence type="inferred from homology"/>
<feature type="binding site" evidence="14">
    <location>
        <position position="713"/>
    </location>
    <ligand>
        <name>S-adenosyl-L-methionine</name>
        <dbReference type="ChEBI" id="CHEBI:59789"/>
    </ligand>
</feature>
<dbReference type="PROSITE" id="PS01280">
    <property type="entry name" value="GIDA_1"/>
    <property type="match status" value="1"/>
</dbReference>
<dbReference type="InterPro" id="IPR020595">
    <property type="entry name" value="MnmG-rel_CS"/>
</dbReference>
<dbReference type="Pfam" id="PF21680">
    <property type="entry name" value="GIDA_C_1st"/>
    <property type="match status" value="1"/>
</dbReference>
<dbReference type="InterPro" id="IPR003682">
    <property type="entry name" value="rRNA_ssu_MeTfrase_G"/>
</dbReference>
<dbReference type="FunFam" id="3.50.50.60:FF:000002">
    <property type="entry name" value="tRNA uridine 5-carboxymethylaminomethyl modification enzyme MnmG"/>
    <property type="match status" value="1"/>
</dbReference>
<keyword evidence="10 15" id="KW-0819">tRNA processing</keyword>
<keyword evidence="4 15" id="KW-0963">Cytoplasm</keyword>